<feature type="domain" description="Homeobox" evidence="8">
    <location>
        <begin position="427"/>
        <end position="487"/>
    </location>
</feature>
<evidence type="ECO:0000313" key="10">
    <source>
        <dbReference type="Proteomes" id="UP001642483"/>
    </source>
</evidence>
<evidence type="ECO:0000256" key="3">
    <source>
        <dbReference type="ARBA" id="ARBA00023155"/>
    </source>
</evidence>
<dbReference type="InterPro" id="IPR050848">
    <property type="entry name" value="Homeobox_TF"/>
</dbReference>
<evidence type="ECO:0000256" key="6">
    <source>
        <dbReference type="RuleBase" id="RU000682"/>
    </source>
</evidence>
<evidence type="ECO:0000256" key="5">
    <source>
        <dbReference type="PROSITE-ProRule" id="PRU00108"/>
    </source>
</evidence>
<dbReference type="EMBL" id="CAWYQH010000108">
    <property type="protein sequence ID" value="CAK8688899.1"/>
    <property type="molecule type" value="Genomic_DNA"/>
</dbReference>
<organism evidence="9 10">
    <name type="scientific">Clavelina lepadiformis</name>
    <name type="common">Light-bulb sea squirt</name>
    <name type="synonym">Ascidia lepadiformis</name>
    <dbReference type="NCBI Taxonomy" id="159417"/>
    <lineage>
        <taxon>Eukaryota</taxon>
        <taxon>Metazoa</taxon>
        <taxon>Chordata</taxon>
        <taxon>Tunicata</taxon>
        <taxon>Ascidiacea</taxon>
        <taxon>Aplousobranchia</taxon>
        <taxon>Clavelinidae</taxon>
        <taxon>Clavelina</taxon>
    </lineage>
</organism>
<keyword evidence="2 5" id="KW-0238">DNA-binding</keyword>
<dbReference type="Proteomes" id="UP001642483">
    <property type="component" value="Unassembled WGS sequence"/>
</dbReference>
<name>A0ABP0GAR5_CLALP</name>
<dbReference type="InterPro" id="IPR017970">
    <property type="entry name" value="Homeobox_CS"/>
</dbReference>
<evidence type="ECO:0000259" key="8">
    <source>
        <dbReference type="PROSITE" id="PS50071"/>
    </source>
</evidence>
<dbReference type="SUPFAM" id="SSF46689">
    <property type="entry name" value="Homeodomain-like"/>
    <property type="match status" value="1"/>
</dbReference>
<evidence type="ECO:0000256" key="4">
    <source>
        <dbReference type="ARBA" id="ARBA00023242"/>
    </source>
</evidence>
<comment type="caution">
    <text evidence="9">The sequence shown here is derived from an EMBL/GenBank/DDBJ whole genome shotgun (WGS) entry which is preliminary data.</text>
</comment>
<dbReference type="CDD" id="cd00086">
    <property type="entry name" value="homeodomain"/>
    <property type="match status" value="1"/>
</dbReference>
<feature type="region of interest" description="Disordered" evidence="7">
    <location>
        <begin position="347"/>
        <end position="398"/>
    </location>
</feature>
<dbReference type="PANTHER" id="PTHR24333:SF11">
    <property type="entry name" value="HOMEOBOX PROTEIN BARH-LIKE 1B"/>
    <property type="match status" value="1"/>
</dbReference>
<dbReference type="InterPro" id="IPR020479">
    <property type="entry name" value="HD_metazoa"/>
</dbReference>
<accession>A0ABP0GAR5</accession>
<feature type="compositionally biased region" description="Polar residues" evidence="7">
    <location>
        <begin position="517"/>
        <end position="534"/>
    </location>
</feature>
<protein>
    <recommendedName>
        <fullName evidence="8">Homeobox domain-containing protein</fullName>
    </recommendedName>
</protein>
<keyword evidence="4 5" id="KW-0539">Nucleus</keyword>
<gene>
    <name evidence="9" type="ORF">CVLEPA_LOCUS20854</name>
</gene>
<sequence>MIAALNMHLGLGAQSCPQNSTRRSCIQRRTSFFIRDILGSGNEMTSDDDAEEECHSVAEKEVDPKGCIDHLEKAHSNSSLEENRIKQMAQENISPLSCRECCIRADISSSDEYSFKVQERTEEAILTQFYQEEKVYKNCNTEIEQIEENNSSSSSSHDVVSTYKMPSVVDTGHERNEPSPTTGDLKKCEPSSTPPTPTSHLSEDWISRDSSFMTSAQKYASDSANSNVMNMMREPTRYNIHPYNELVVNPALMDMRYAYYVRAASLAMPPLPFNLVAYPAHVDPLASTHNEALSKKVGFGALHSPLLSVSSSAAISPRQEPYPSSRISEWRKKNNIHSSIFLNRNSTFSRRTSSSPHGSDVATYEAATREDRGLSPGHSVTPSSSVSSSSSLSPEKKSVQLPAYLRSRLGGGINSDTSGTGEIGKSKKCRRSRTVFTELQMLGLEKRFEKQQYLSTPDRVELAELLSLTQLQVKTWYQNRRMKWKKQVLQGGGTEPPTKPKGRPRKVRPEEQAVSKPLTSLPITPISQRAETKR</sequence>
<feature type="DNA-binding region" description="Homeobox" evidence="5">
    <location>
        <begin position="429"/>
        <end position="488"/>
    </location>
</feature>
<dbReference type="Gene3D" id="1.10.10.60">
    <property type="entry name" value="Homeodomain-like"/>
    <property type="match status" value="1"/>
</dbReference>
<evidence type="ECO:0000256" key="7">
    <source>
        <dbReference type="SAM" id="MobiDB-lite"/>
    </source>
</evidence>
<feature type="region of interest" description="Disordered" evidence="7">
    <location>
        <begin position="408"/>
        <end position="427"/>
    </location>
</feature>
<dbReference type="Pfam" id="PF00046">
    <property type="entry name" value="Homeodomain"/>
    <property type="match status" value="1"/>
</dbReference>
<keyword evidence="3 5" id="KW-0371">Homeobox</keyword>
<dbReference type="PANTHER" id="PTHR24333">
    <property type="entry name" value="HOMEO BOX HB9 LIKE A-RELATED"/>
    <property type="match status" value="1"/>
</dbReference>
<dbReference type="InterPro" id="IPR001356">
    <property type="entry name" value="HD"/>
</dbReference>
<feature type="region of interest" description="Disordered" evidence="7">
    <location>
        <begin position="487"/>
        <end position="534"/>
    </location>
</feature>
<dbReference type="PROSITE" id="PS50071">
    <property type="entry name" value="HOMEOBOX_2"/>
    <property type="match status" value="1"/>
</dbReference>
<evidence type="ECO:0000256" key="1">
    <source>
        <dbReference type="ARBA" id="ARBA00004123"/>
    </source>
</evidence>
<dbReference type="PRINTS" id="PR00024">
    <property type="entry name" value="HOMEOBOX"/>
</dbReference>
<feature type="region of interest" description="Disordered" evidence="7">
    <location>
        <begin position="167"/>
        <end position="204"/>
    </location>
</feature>
<dbReference type="SMART" id="SM00389">
    <property type="entry name" value="HOX"/>
    <property type="match status" value="1"/>
</dbReference>
<dbReference type="InterPro" id="IPR009057">
    <property type="entry name" value="Homeodomain-like_sf"/>
</dbReference>
<reference evidence="9 10" key="1">
    <citation type="submission" date="2024-02" db="EMBL/GenBank/DDBJ databases">
        <authorList>
            <person name="Daric V."/>
            <person name="Darras S."/>
        </authorList>
    </citation>
    <scope>NUCLEOTIDE SEQUENCE [LARGE SCALE GENOMIC DNA]</scope>
</reference>
<dbReference type="PROSITE" id="PS00027">
    <property type="entry name" value="HOMEOBOX_1"/>
    <property type="match status" value="1"/>
</dbReference>
<evidence type="ECO:0000256" key="2">
    <source>
        <dbReference type="ARBA" id="ARBA00023125"/>
    </source>
</evidence>
<evidence type="ECO:0000313" key="9">
    <source>
        <dbReference type="EMBL" id="CAK8688899.1"/>
    </source>
</evidence>
<feature type="compositionally biased region" description="Low complexity" evidence="7">
    <location>
        <begin position="375"/>
        <end position="393"/>
    </location>
</feature>
<keyword evidence="10" id="KW-1185">Reference proteome</keyword>
<comment type="subcellular location">
    <subcellularLocation>
        <location evidence="1 5 6">Nucleus</location>
    </subcellularLocation>
</comment>
<proteinExistence type="predicted"/>